<name>A0A7W4XWX8_KINRA</name>
<feature type="transmembrane region" description="Helical" evidence="7">
    <location>
        <begin position="168"/>
        <end position="197"/>
    </location>
</feature>
<evidence type="ECO:0000256" key="5">
    <source>
        <dbReference type="ARBA" id="ARBA00023136"/>
    </source>
</evidence>
<evidence type="ECO:0000259" key="8">
    <source>
        <dbReference type="Pfam" id="PF00482"/>
    </source>
</evidence>
<feature type="compositionally biased region" description="Basic residues" evidence="6">
    <location>
        <begin position="39"/>
        <end position="52"/>
    </location>
</feature>
<evidence type="ECO:0000256" key="1">
    <source>
        <dbReference type="ARBA" id="ARBA00004651"/>
    </source>
</evidence>
<keyword evidence="4 7" id="KW-1133">Transmembrane helix</keyword>
<keyword evidence="5 7" id="KW-0472">Membrane</keyword>
<evidence type="ECO:0000256" key="7">
    <source>
        <dbReference type="SAM" id="Phobius"/>
    </source>
</evidence>
<feature type="region of interest" description="Disordered" evidence="6">
    <location>
        <begin position="24"/>
        <end position="55"/>
    </location>
</feature>
<evidence type="ECO:0000313" key="10">
    <source>
        <dbReference type="Proteomes" id="UP000533269"/>
    </source>
</evidence>
<proteinExistence type="predicted"/>
<keyword evidence="2" id="KW-1003">Cell membrane</keyword>
<keyword evidence="3 7" id="KW-0812">Transmembrane</keyword>
<comment type="caution">
    <text evidence="9">The sequence shown here is derived from an EMBL/GenBank/DDBJ whole genome shotgun (WGS) entry which is preliminary data.</text>
</comment>
<dbReference type="AlphaFoldDB" id="A0A7W4XWX8"/>
<gene>
    <name evidence="9" type="ORF">FHR75_001675</name>
</gene>
<evidence type="ECO:0000256" key="2">
    <source>
        <dbReference type="ARBA" id="ARBA00022475"/>
    </source>
</evidence>
<dbReference type="PANTHER" id="PTHR35007:SF3">
    <property type="entry name" value="POSSIBLE CONSERVED ALANINE RICH MEMBRANE PROTEIN"/>
    <property type="match status" value="1"/>
</dbReference>
<dbReference type="Pfam" id="PF00482">
    <property type="entry name" value="T2SSF"/>
    <property type="match status" value="1"/>
</dbReference>
<evidence type="ECO:0000256" key="6">
    <source>
        <dbReference type="SAM" id="MobiDB-lite"/>
    </source>
</evidence>
<feature type="domain" description="Type II secretion system protein GspF" evidence="8">
    <location>
        <begin position="64"/>
        <end position="188"/>
    </location>
</feature>
<reference evidence="9 10" key="2">
    <citation type="submission" date="2020-08" db="EMBL/GenBank/DDBJ databases">
        <authorList>
            <person name="Partida-Martinez L."/>
            <person name="Huntemann M."/>
            <person name="Clum A."/>
            <person name="Wang J."/>
            <person name="Palaniappan K."/>
            <person name="Ritter S."/>
            <person name="Chen I.-M."/>
            <person name="Stamatis D."/>
            <person name="Reddy T."/>
            <person name="O'Malley R."/>
            <person name="Daum C."/>
            <person name="Shapiro N."/>
            <person name="Ivanova N."/>
            <person name="Kyrpides N."/>
            <person name="Woyke T."/>
        </authorList>
    </citation>
    <scope>NUCLEOTIDE SEQUENCE [LARGE SCALE GENOMIC DNA]</scope>
    <source>
        <strain evidence="9 10">AS2.23</strain>
    </source>
</reference>
<dbReference type="InterPro" id="IPR018076">
    <property type="entry name" value="T2SS_GspF_dom"/>
</dbReference>
<sequence length="205" mass="20744">MTGVAGAVLVAVVLAAAVLVAGGGTAPRPGAGPPPPRWGRVRSRLTRRRGSRRREPPVDVPLVLDLVAAAVAAGLPPGRALEAAVEALAGTGAEETALRRVAVQLSWGSSPEEAWRDLTGESERWDELAEALLLSTRTGAPAASLLASAAASARAARRWEAEAAAARLSALLVLPLGLCTLPAFLLLGVVPVVLTLAGEVLGAGS</sequence>
<accession>A0A7W4XWX8</accession>
<protein>
    <submittedName>
        <fullName evidence="9">Pilus assembly protein TadC</fullName>
    </submittedName>
</protein>
<dbReference type="GO" id="GO:0005886">
    <property type="term" value="C:plasma membrane"/>
    <property type="evidence" value="ECO:0007669"/>
    <property type="project" value="UniProtKB-SubCell"/>
</dbReference>
<dbReference type="PANTHER" id="PTHR35007">
    <property type="entry name" value="INTEGRAL MEMBRANE PROTEIN-RELATED"/>
    <property type="match status" value="1"/>
</dbReference>
<evidence type="ECO:0000256" key="3">
    <source>
        <dbReference type="ARBA" id="ARBA00022692"/>
    </source>
</evidence>
<evidence type="ECO:0000256" key="4">
    <source>
        <dbReference type="ARBA" id="ARBA00022989"/>
    </source>
</evidence>
<dbReference type="Proteomes" id="UP000533269">
    <property type="component" value="Unassembled WGS sequence"/>
</dbReference>
<dbReference type="RefSeq" id="WP_183390946.1">
    <property type="nucleotide sequence ID" value="NZ_JACHVY010000001.1"/>
</dbReference>
<reference evidence="9 10" key="1">
    <citation type="submission" date="2020-08" db="EMBL/GenBank/DDBJ databases">
        <title>The Agave Microbiome: Exploring the role of microbial communities in plant adaptations to desert environments.</title>
        <authorList>
            <person name="Partida-Martinez L.P."/>
        </authorList>
    </citation>
    <scope>NUCLEOTIDE SEQUENCE [LARGE SCALE GENOMIC DNA]</scope>
    <source>
        <strain evidence="9 10">AS2.23</strain>
    </source>
</reference>
<comment type="subcellular location">
    <subcellularLocation>
        <location evidence="1">Cell membrane</location>
        <topology evidence="1">Multi-pass membrane protein</topology>
    </subcellularLocation>
</comment>
<dbReference type="EMBL" id="JACHVY010000001">
    <property type="protein sequence ID" value="MBB2900887.1"/>
    <property type="molecule type" value="Genomic_DNA"/>
</dbReference>
<organism evidence="9 10">
    <name type="scientific">Kineococcus radiotolerans</name>
    <dbReference type="NCBI Taxonomy" id="131568"/>
    <lineage>
        <taxon>Bacteria</taxon>
        <taxon>Bacillati</taxon>
        <taxon>Actinomycetota</taxon>
        <taxon>Actinomycetes</taxon>
        <taxon>Kineosporiales</taxon>
        <taxon>Kineosporiaceae</taxon>
        <taxon>Kineococcus</taxon>
    </lineage>
</organism>
<evidence type="ECO:0000313" key="9">
    <source>
        <dbReference type="EMBL" id="MBB2900887.1"/>
    </source>
</evidence>